<dbReference type="Proteomes" id="UP000198211">
    <property type="component" value="Unassembled WGS sequence"/>
</dbReference>
<sequence>MTTTKSCKRGTDSNAFQPSMTNVPLALNSRKFSMKAEHFLEPGFIASEIMAQDPEFKSL</sequence>
<gene>
    <name evidence="1" type="ORF">PHMEG_00024180</name>
</gene>
<comment type="caution">
    <text evidence="1">The sequence shown here is derived from an EMBL/GenBank/DDBJ whole genome shotgun (WGS) entry which is preliminary data.</text>
</comment>
<dbReference type="AlphaFoldDB" id="A0A225VGK4"/>
<evidence type="ECO:0000313" key="2">
    <source>
        <dbReference type="Proteomes" id="UP000198211"/>
    </source>
</evidence>
<evidence type="ECO:0000313" key="1">
    <source>
        <dbReference type="EMBL" id="OWZ03998.1"/>
    </source>
</evidence>
<accession>A0A225VGK4</accession>
<proteinExistence type="predicted"/>
<keyword evidence="2" id="KW-1185">Reference proteome</keyword>
<name>A0A225VGK4_9STRA</name>
<organism evidence="1 2">
    <name type="scientific">Phytophthora megakarya</name>
    <dbReference type="NCBI Taxonomy" id="4795"/>
    <lineage>
        <taxon>Eukaryota</taxon>
        <taxon>Sar</taxon>
        <taxon>Stramenopiles</taxon>
        <taxon>Oomycota</taxon>
        <taxon>Peronosporomycetes</taxon>
        <taxon>Peronosporales</taxon>
        <taxon>Peronosporaceae</taxon>
        <taxon>Phytophthora</taxon>
    </lineage>
</organism>
<protein>
    <submittedName>
        <fullName evidence="1">Uncharacterized protein</fullName>
    </submittedName>
</protein>
<dbReference type="EMBL" id="NBNE01005207">
    <property type="protein sequence ID" value="OWZ03998.1"/>
    <property type="molecule type" value="Genomic_DNA"/>
</dbReference>
<reference evidence="2" key="1">
    <citation type="submission" date="2017-03" db="EMBL/GenBank/DDBJ databases">
        <title>Phytopthora megakarya and P. palmivora, two closely related causual agents of cacao black pod achieved similar genome size and gene model numbers by different mechanisms.</title>
        <authorList>
            <person name="Ali S."/>
            <person name="Shao J."/>
            <person name="Larry D.J."/>
            <person name="Kronmiller B."/>
            <person name="Shen D."/>
            <person name="Strem M.D."/>
            <person name="Melnick R.L."/>
            <person name="Guiltinan M.J."/>
            <person name="Tyler B.M."/>
            <person name="Meinhardt L.W."/>
            <person name="Bailey B.A."/>
        </authorList>
    </citation>
    <scope>NUCLEOTIDE SEQUENCE [LARGE SCALE GENOMIC DNA]</scope>
    <source>
        <strain evidence="2">zdho120</strain>
    </source>
</reference>